<evidence type="ECO:0000256" key="12">
    <source>
        <dbReference type="SAM" id="MobiDB-lite"/>
    </source>
</evidence>
<keyword evidence="10 13" id="KW-0472">Membrane</keyword>
<dbReference type="AlphaFoldDB" id="A0A177UI83"/>
<dbReference type="EMBL" id="CAJHJG010002760">
    <property type="protein sequence ID" value="CAD6922992.1"/>
    <property type="molecule type" value="Genomic_DNA"/>
</dbReference>
<name>A0A177UI83_9BASI</name>
<comment type="similarity">
    <text evidence="2">Belongs to the Tom22 family.</text>
</comment>
<dbReference type="Proteomes" id="UP000077671">
    <property type="component" value="Unassembled WGS sequence"/>
</dbReference>
<feature type="transmembrane region" description="Helical" evidence="13">
    <location>
        <begin position="123"/>
        <end position="146"/>
    </location>
</feature>
<evidence type="ECO:0000256" key="6">
    <source>
        <dbReference type="ARBA" id="ARBA00022927"/>
    </source>
</evidence>
<evidence type="ECO:0000256" key="7">
    <source>
        <dbReference type="ARBA" id="ARBA00022989"/>
    </source>
</evidence>
<keyword evidence="6" id="KW-0653">Protein transport</keyword>
<dbReference type="Proteomes" id="UP000836402">
    <property type="component" value="Unassembled WGS sequence"/>
</dbReference>
<feature type="compositionally biased region" description="Low complexity" evidence="12">
    <location>
        <begin position="13"/>
        <end position="34"/>
    </location>
</feature>
<evidence type="ECO:0000313" key="17">
    <source>
        <dbReference type="Proteomes" id="UP000836402"/>
    </source>
</evidence>
<dbReference type="Pfam" id="PF04281">
    <property type="entry name" value="Tom22"/>
    <property type="match status" value="1"/>
</dbReference>
<keyword evidence="5" id="KW-1000">Mitochondrion outer membrane</keyword>
<evidence type="ECO:0000256" key="5">
    <source>
        <dbReference type="ARBA" id="ARBA00022787"/>
    </source>
</evidence>
<keyword evidence="11" id="KW-0675">Receptor</keyword>
<reference evidence="15" key="2">
    <citation type="journal article" date="2019" name="IMA Fungus">
        <title>Genome sequencing and comparison of five Tilletia species to identify candidate genes for the detection of regulated species infecting wheat.</title>
        <authorList>
            <person name="Nguyen H.D.T."/>
            <person name="Sultana T."/>
            <person name="Kesanakurti P."/>
            <person name="Hambleton S."/>
        </authorList>
    </citation>
    <scope>NUCLEOTIDE SEQUENCE</scope>
    <source>
        <strain evidence="15">DAOMC 238032</strain>
    </source>
</reference>
<evidence type="ECO:0008006" key="18">
    <source>
        <dbReference type="Google" id="ProtNLM"/>
    </source>
</evidence>
<evidence type="ECO:0000256" key="10">
    <source>
        <dbReference type="ARBA" id="ARBA00023136"/>
    </source>
</evidence>
<evidence type="ECO:0000313" key="14">
    <source>
        <dbReference type="EMBL" id="CAD6922992.1"/>
    </source>
</evidence>
<feature type="region of interest" description="Disordered" evidence="12">
    <location>
        <begin position="161"/>
        <end position="200"/>
    </location>
</feature>
<keyword evidence="17" id="KW-1185">Reference proteome</keyword>
<proteinExistence type="inferred from homology"/>
<reference evidence="14" key="3">
    <citation type="submission" date="2020-10" db="EMBL/GenBank/DDBJ databases">
        <authorList>
            <person name="Sedaghatjoo S."/>
        </authorList>
    </citation>
    <scope>NUCLEOTIDE SEQUENCE</scope>
    <source>
        <strain evidence="14">AZH3</strain>
    </source>
</reference>
<dbReference type="CDD" id="cd22884">
    <property type="entry name" value="TOM22"/>
    <property type="match status" value="1"/>
</dbReference>
<feature type="region of interest" description="Disordered" evidence="12">
    <location>
        <begin position="1"/>
        <end position="83"/>
    </location>
</feature>
<evidence type="ECO:0000256" key="8">
    <source>
        <dbReference type="ARBA" id="ARBA00023010"/>
    </source>
</evidence>
<evidence type="ECO:0000256" key="3">
    <source>
        <dbReference type="ARBA" id="ARBA00022448"/>
    </source>
</evidence>
<comment type="subcellular location">
    <subcellularLocation>
        <location evidence="1">Mitochondrion outer membrane</location>
        <topology evidence="1">Single-pass membrane protein</topology>
    </subcellularLocation>
</comment>
<evidence type="ECO:0000256" key="11">
    <source>
        <dbReference type="ARBA" id="ARBA00023170"/>
    </source>
</evidence>
<comment type="caution">
    <text evidence="15">The sequence shown here is derived from an EMBL/GenBank/DDBJ whole genome shotgun (WGS) entry which is preliminary data.</text>
</comment>
<evidence type="ECO:0000256" key="4">
    <source>
        <dbReference type="ARBA" id="ARBA00022692"/>
    </source>
</evidence>
<evidence type="ECO:0000256" key="2">
    <source>
        <dbReference type="ARBA" id="ARBA00009874"/>
    </source>
</evidence>
<keyword evidence="9" id="KW-0496">Mitochondrion</keyword>
<evidence type="ECO:0000256" key="9">
    <source>
        <dbReference type="ARBA" id="ARBA00023128"/>
    </source>
</evidence>
<reference evidence="15" key="1">
    <citation type="submission" date="2016-04" db="EMBL/GenBank/DDBJ databases">
        <authorList>
            <person name="Nguyen H.D."/>
            <person name="Kesanakurti P."/>
            <person name="Cullis J."/>
            <person name="Levesque C.A."/>
            <person name="Hambleton S."/>
        </authorList>
    </citation>
    <scope>NUCLEOTIDE SEQUENCE</scope>
    <source>
        <strain evidence="15">DAOMC 238032</strain>
    </source>
</reference>
<accession>A0A177UI83</accession>
<dbReference type="PANTHER" id="PTHR12504:SF0">
    <property type="entry name" value="MITOCHONDRIAL IMPORT RECEPTOR SUBUNIT TOM22 HOMOLOG"/>
    <property type="match status" value="1"/>
</dbReference>
<dbReference type="GO" id="GO:0006886">
    <property type="term" value="P:intracellular protein transport"/>
    <property type="evidence" value="ECO:0007669"/>
    <property type="project" value="InterPro"/>
</dbReference>
<feature type="compositionally biased region" description="Acidic residues" evidence="12">
    <location>
        <begin position="1"/>
        <end position="12"/>
    </location>
</feature>
<dbReference type="PANTHER" id="PTHR12504">
    <property type="entry name" value="MITOCHONDRIAL IMPORT RECEPTOR SUBUNIT TOM22"/>
    <property type="match status" value="1"/>
</dbReference>
<feature type="compositionally biased region" description="Low complexity" evidence="12">
    <location>
        <begin position="171"/>
        <end position="192"/>
    </location>
</feature>
<evidence type="ECO:0000256" key="13">
    <source>
        <dbReference type="SAM" id="Phobius"/>
    </source>
</evidence>
<protein>
    <recommendedName>
        <fullName evidence="18">Mitochondrial import receptor subunit tom22</fullName>
    </recommendedName>
</protein>
<keyword evidence="3" id="KW-0813">Transport</keyword>
<dbReference type="InterPro" id="IPR005683">
    <property type="entry name" value="Tom22"/>
</dbReference>
<evidence type="ECO:0000256" key="1">
    <source>
        <dbReference type="ARBA" id="ARBA00004572"/>
    </source>
</evidence>
<feature type="compositionally biased region" description="Acidic residues" evidence="12">
    <location>
        <begin position="55"/>
        <end position="80"/>
    </location>
</feature>
<dbReference type="GO" id="GO:0005741">
    <property type="term" value="C:mitochondrial outer membrane"/>
    <property type="evidence" value="ECO:0007669"/>
    <property type="project" value="UniProtKB-SubCell"/>
</dbReference>
<evidence type="ECO:0000313" key="15">
    <source>
        <dbReference type="EMBL" id="KAE8262964.1"/>
    </source>
</evidence>
<keyword evidence="4 13" id="KW-0812">Transmembrane</keyword>
<evidence type="ECO:0000313" key="16">
    <source>
        <dbReference type="Proteomes" id="UP000077671"/>
    </source>
</evidence>
<keyword evidence="7 13" id="KW-1133">Transmembrane helix</keyword>
<gene>
    <name evidence="15" type="ORF">A4X03_0g2039</name>
    <name evidence="14" type="ORF">JKIAZH3_G8420</name>
</gene>
<organism evidence="15 16">
    <name type="scientific">Tilletia caries</name>
    <name type="common">wheat bunt fungus</name>
    <dbReference type="NCBI Taxonomy" id="13290"/>
    <lineage>
        <taxon>Eukaryota</taxon>
        <taxon>Fungi</taxon>
        <taxon>Dikarya</taxon>
        <taxon>Basidiomycota</taxon>
        <taxon>Ustilaginomycotina</taxon>
        <taxon>Exobasidiomycetes</taxon>
        <taxon>Tilletiales</taxon>
        <taxon>Tilletiaceae</taxon>
        <taxon>Tilletia</taxon>
    </lineage>
</organism>
<dbReference type="EMBL" id="LWDD02000184">
    <property type="protein sequence ID" value="KAE8262964.1"/>
    <property type="molecule type" value="Genomic_DNA"/>
</dbReference>
<sequence length="200" mass="21396">MVVIEEVQDEELQQQQQQQRSRASASGPRRTAAGGAAGGAAAGFAQEGDWKTDDGMTDDGLLDDDEDDDEDEDEDDDFDDDLSKETLFDRIAALKDIIPPQTRRSIANTVSTVSDVAWFGGRIVGVLGWVVTTSALVVALPLMLAVEDESRIMQQEREMPPQGMMGAPALGQPQPGQLPGQPDQQTPGTTTPSGIRAPGF</sequence>
<keyword evidence="8" id="KW-0811">Translocation</keyword>